<name>A0A059AU53_EUCGR</name>
<dbReference type="InParanoid" id="A0A059AU53"/>
<proteinExistence type="predicted"/>
<accession>A0A059AU53</accession>
<organism evidence="1">
    <name type="scientific">Eucalyptus grandis</name>
    <name type="common">Flooded gum</name>
    <dbReference type="NCBI Taxonomy" id="71139"/>
    <lineage>
        <taxon>Eukaryota</taxon>
        <taxon>Viridiplantae</taxon>
        <taxon>Streptophyta</taxon>
        <taxon>Embryophyta</taxon>
        <taxon>Tracheophyta</taxon>
        <taxon>Spermatophyta</taxon>
        <taxon>Magnoliopsida</taxon>
        <taxon>eudicotyledons</taxon>
        <taxon>Gunneridae</taxon>
        <taxon>Pentapetalae</taxon>
        <taxon>rosids</taxon>
        <taxon>malvids</taxon>
        <taxon>Myrtales</taxon>
        <taxon>Myrtaceae</taxon>
        <taxon>Myrtoideae</taxon>
        <taxon>Eucalypteae</taxon>
        <taxon>Eucalyptus</taxon>
    </lineage>
</organism>
<dbReference type="Gramene" id="KCW57393">
    <property type="protein sequence ID" value="KCW57393"/>
    <property type="gene ID" value="EUGRSUZ_H00178"/>
</dbReference>
<evidence type="ECO:0000313" key="1">
    <source>
        <dbReference type="EMBL" id="KCW57393.1"/>
    </source>
</evidence>
<dbReference type="EMBL" id="KK198760">
    <property type="protein sequence ID" value="KCW57393.1"/>
    <property type="molecule type" value="Genomic_DNA"/>
</dbReference>
<dbReference type="AlphaFoldDB" id="A0A059AU53"/>
<sequence length="78" mass="9380">MYYNLLKLMTPLFISSYIPIQYNCFSIYRFSVIICFLALNKIFSAILFSVFFYKVTKSVFVLYFYSEYSGFARVKQRL</sequence>
<reference evidence="1" key="1">
    <citation type="submission" date="2013-07" db="EMBL/GenBank/DDBJ databases">
        <title>The genome of Eucalyptus grandis.</title>
        <authorList>
            <person name="Schmutz J."/>
            <person name="Hayes R."/>
            <person name="Myburg A."/>
            <person name="Tuskan G."/>
            <person name="Grattapaglia D."/>
            <person name="Rokhsar D.S."/>
        </authorList>
    </citation>
    <scope>NUCLEOTIDE SEQUENCE</scope>
    <source>
        <tissue evidence="1">Leaf extractions</tissue>
    </source>
</reference>
<gene>
    <name evidence="1" type="ORF">EUGRSUZ_H00178</name>
</gene>
<protein>
    <submittedName>
        <fullName evidence="1">Uncharacterized protein</fullName>
    </submittedName>
</protein>